<organism evidence="2 3">
    <name type="scientific">Saccharata proteae CBS 121410</name>
    <dbReference type="NCBI Taxonomy" id="1314787"/>
    <lineage>
        <taxon>Eukaryota</taxon>
        <taxon>Fungi</taxon>
        <taxon>Dikarya</taxon>
        <taxon>Ascomycota</taxon>
        <taxon>Pezizomycotina</taxon>
        <taxon>Dothideomycetes</taxon>
        <taxon>Dothideomycetes incertae sedis</taxon>
        <taxon>Botryosphaeriales</taxon>
        <taxon>Saccharataceae</taxon>
        <taxon>Saccharata</taxon>
    </lineage>
</organism>
<protein>
    <submittedName>
        <fullName evidence="2">Heat shock protein DnaJ</fullName>
    </submittedName>
</protein>
<dbReference type="Proteomes" id="UP000799776">
    <property type="component" value="Unassembled WGS sequence"/>
</dbReference>
<sequence>MVKADPKRDYYADLGVSPDADADEIRKQFRKLALKWHPDRNPGSEAECVPKFQAIQAAQEILVDTEQRRQYD</sequence>
<evidence type="ECO:0000313" key="3">
    <source>
        <dbReference type="Proteomes" id="UP000799776"/>
    </source>
</evidence>
<feature type="non-terminal residue" evidence="2">
    <location>
        <position position="72"/>
    </location>
</feature>
<dbReference type="PRINTS" id="PR00625">
    <property type="entry name" value="JDOMAIN"/>
</dbReference>
<evidence type="ECO:0000259" key="1">
    <source>
        <dbReference type="PROSITE" id="PS50076"/>
    </source>
</evidence>
<proteinExistence type="predicted"/>
<dbReference type="PANTHER" id="PTHR24074">
    <property type="entry name" value="CO-CHAPERONE PROTEIN DJLA"/>
    <property type="match status" value="1"/>
</dbReference>
<dbReference type="InterPro" id="IPR050817">
    <property type="entry name" value="DjlA_DnaK_co-chaperone"/>
</dbReference>
<accession>A0A9P4HZ60</accession>
<keyword evidence="3" id="KW-1185">Reference proteome</keyword>
<reference evidence="2" key="1">
    <citation type="journal article" date="2020" name="Stud. Mycol.">
        <title>101 Dothideomycetes genomes: a test case for predicting lifestyles and emergence of pathogens.</title>
        <authorList>
            <person name="Haridas S."/>
            <person name="Albert R."/>
            <person name="Binder M."/>
            <person name="Bloem J."/>
            <person name="Labutti K."/>
            <person name="Salamov A."/>
            <person name="Andreopoulos B."/>
            <person name="Baker S."/>
            <person name="Barry K."/>
            <person name="Bills G."/>
            <person name="Bluhm B."/>
            <person name="Cannon C."/>
            <person name="Castanera R."/>
            <person name="Culley D."/>
            <person name="Daum C."/>
            <person name="Ezra D."/>
            <person name="Gonzalez J."/>
            <person name="Henrissat B."/>
            <person name="Kuo A."/>
            <person name="Liang C."/>
            <person name="Lipzen A."/>
            <person name="Lutzoni F."/>
            <person name="Magnuson J."/>
            <person name="Mondo S."/>
            <person name="Nolan M."/>
            <person name="Ohm R."/>
            <person name="Pangilinan J."/>
            <person name="Park H.-J."/>
            <person name="Ramirez L."/>
            <person name="Alfaro M."/>
            <person name="Sun H."/>
            <person name="Tritt A."/>
            <person name="Yoshinaga Y."/>
            <person name="Zwiers L.-H."/>
            <person name="Turgeon B."/>
            <person name="Goodwin S."/>
            <person name="Spatafora J."/>
            <person name="Crous P."/>
            <person name="Grigoriev I."/>
        </authorList>
    </citation>
    <scope>NUCLEOTIDE SEQUENCE</scope>
    <source>
        <strain evidence="2">CBS 121410</strain>
    </source>
</reference>
<dbReference type="PROSITE" id="PS50076">
    <property type="entry name" value="DNAJ_2"/>
    <property type="match status" value="1"/>
</dbReference>
<dbReference type="SUPFAM" id="SSF46565">
    <property type="entry name" value="Chaperone J-domain"/>
    <property type="match status" value="1"/>
</dbReference>
<feature type="domain" description="J" evidence="1">
    <location>
        <begin position="9"/>
        <end position="72"/>
    </location>
</feature>
<dbReference type="Pfam" id="PF00226">
    <property type="entry name" value="DnaJ"/>
    <property type="match status" value="1"/>
</dbReference>
<name>A0A9P4HZ60_9PEZI</name>
<keyword evidence="2" id="KW-0346">Stress response</keyword>
<dbReference type="InterPro" id="IPR036869">
    <property type="entry name" value="J_dom_sf"/>
</dbReference>
<evidence type="ECO:0000313" key="2">
    <source>
        <dbReference type="EMBL" id="KAF2091971.1"/>
    </source>
</evidence>
<dbReference type="SMART" id="SM00271">
    <property type="entry name" value="DnaJ"/>
    <property type="match status" value="1"/>
</dbReference>
<dbReference type="AlphaFoldDB" id="A0A9P4HZ60"/>
<dbReference type="EMBL" id="ML978711">
    <property type="protein sequence ID" value="KAF2091971.1"/>
    <property type="molecule type" value="Genomic_DNA"/>
</dbReference>
<comment type="caution">
    <text evidence="2">The sequence shown here is derived from an EMBL/GenBank/DDBJ whole genome shotgun (WGS) entry which is preliminary data.</text>
</comment>
<dbReference type="OrthoDB" id="10250354at2759"/>
<dbReference type="Gene3D" id="1.10.287.110">
    <property type="entry name" value="DnaJ domain"/>
    <property type="match status" value="1"/>
</dbReference>
<dbReference type="CDD" id="cd06257">
    <property type="entry name" value="DnaJ"/>
    <property type="match status" value="1"/>
</dbReference>
<dbReference type="InterPro" id="IPR001623">
    <property type="entry name" value="DnaJ_domain"/>
</dbReference>
<gene>
    <name evidence="2" type="ORF">K490DRAFT_11885</name>
</gene>